<comment type="caution">
    <text evidence="3">The sequence shown here is derived from an EMBL/GenBank/DDBJ whole genome shotgun (WGS) entry which is preliminary data.</text>
</comment>
<dbReference type="InterPro" id="IPR016159">
    <property type="entry name" value="Cullin_repeat-like_dom_sf"/>
</dbReference>
<dbReference type="AlphaFoldDB" id="A0A813JKW7"/>
<comment type="similarity">
    <text evidence="1">Belongs to the cullin family.</text>
</comment>
<accession>A0A813JKW7</accession>
<sequence length="178" mass="20689">MSAKPVARGEAIELNLETMTVDQGLQLIEEERVQPLLKYLKTGVFENKTNMTFMKAYSVVVQFGDQQQHSSKLYAYYKKVISDFCSESVDRMGRLSGEDLLKSLAELWEKNTILVFWMQRVFQYLDRFFTKNNNEFPDLFSAALRAFTDTVYELVKDKCIAAMIDVINRERNGHDVDQ</sequence>
<evidence type="ECO:0000259" key="2">
    <source>
        <dbReference type="Pfam" id="PF00888"/>
    </source>
</evidence>
<dbReference type="GO" id="GO:0006511">
    <property type="term" value="P:ubiquitin-dependent protein catabolic process"/>
    <property type="evidence" value="ECO:0007669"/>
    <property type="project" value="InterPro"/>
</dbReference>
<dbReference type="GO" id="GO:0031625">
    <property type="term" value="F:ubiquitin protein ligase binding"/>
    <property type="evidence" value="ECO:0007669"/>
    <property type="project" value="InterPro"/>
</dbReference>
<gene>
    <name evidence="3" type="ORF">PGLA2088_LOCUS22023</name>
</gene>
<feature type="domain" description="Cullin N-terminal" evidence="2">
    <location>
        <begin position="46"/>
        <end position="177"/>
    </location>
</feature>
<name>A0A813JKW7_POLGL</name>
<feature type="non-terminal residue" evidence="3">
    <location>
        <position position="178"/>
    </location>
</feature>
<reference evidence="3" key="1">
    <citation type="submission" date="2021-02" db="EMBL/GenBank/DDBJ databases">
        <authorList>
            <person name="Dougan E. K."/>
            <person name="Rhodes N."/>
            <person name="Thang M."/>
            <person name="Chan C."/>
        </authorList>
    </citation>
    <scope>NUCLEOTIDE SEQUENCE</scope>
</reference>
<dbReference type="EMBL" id="CAJNNW010025881">
    <property type="protein sequence ID" value="CAE8680657.1"/>
    <property type="molecule type" value="Genomic_DNA"/>
</dbReference>
<dbReference type="Proteomes" id="UP000626109">
    <property type="component" value="Unassembled WGS sequence"/>
</dbReference>
<proteinExistence type="inferred from homology"/>
<evidence type="ECO:0000313" key="3">
    <source>
        <dbReference type="EMBL" id="CAE8680657.1"/>
    </source>
</evidence>
<protein>
    <recommendedName>
        <fullName evidence="2">Cullin N-terminal domain-containing protein</fullName>
    </recommendedName>
</protein>
<evidence type="ECO:0000256" key="1">
    <source>
        <dbReference type="ARBA" id="ARBA00006019"/>
    </source>
</evidence>
<dbReference type="InterPro" id="IPR001373">
    <property type="entry name" value="Cullin_N"/>
</dbReference>
<dbReference type="Pfam" id="PF00888">
    <property type="entry name" value="Cullin"/>
    <property type="match status" value="1"/>
</dbReference>
<dbReference type="Gene3D" id="1.20.1310.10">
    <property type="entry name" value="Cullin Repeats"/>
    <property type="match status" value="1"/>
</dbReference>
<dbReference type="PANTHER" id="PTHR11932">
    <property type="entry name" value="CULLIN"/>
    <property type="match status" value="1"/>
</dbReference>
<organism evidence="3 4">
    <name type="scientific">Polarella glacialis</name>
    <name type="common">Dinoflagellate</name>
    <dbReference type="NCBI Taxonomy" id="89957"/>
    <lineage>
        <taxon>Eukaryota</taxon>
        <taxon>Sar</taxon>
        <taxon>Alveolata</taxon>
        <taxon>Dinophyceae</taxon>
        <taxon>Suessiales</taxon>
        <taxon>Suessiaceae</taxon>
        <taxon>Polarella</taxon>
    </lineage>
</organism>
<evidence type="ECO:0000313" key="4">
    <source>
        <dbReference type="Proteomes" id="UP000626109"/>
    </source>
</evidence>
<dbReference type="InterPro" id="IPR045093">
    <property type="entry name" value="Cullin"/>
</dbReference>
<dbReference type="SUPFAM" id="SSF74788">
    <property type="entry name" value="Cullin repeat-like"/>
    <property type="match status" value="1"/>
</dbReference>